<name>A0A7X0VA48_9ACTN</name>
<evidence type="ECO:0000313" key="1">
    <source>
        <dbReference type="EMBL" id="MBB6625723.1"/>
    </source>
</evidence>
<proteinExistence type="predicted"/>
<evidence type="ECO:0000313" key="2">
    <source>
        <dbReference type="Proteomes" id="UP000523955"/>
    </source>
</evidence>
<dbReference type="Proteomes" id="UP000523955">
    <property type="component" value="Unassembled WGS sequence"/>
</dbReference>
<reference evidence="1 2" key="1">
    <citation type="submission" date="2020-08" db="EMBL/GenBank/DDBJ databases">
        <authorList>
            <person name="Seo M.-J."/>
        </authorList>
    </citation>
    <scope>NUCLEOTIDE SEQUENCE [LARGE SCALE GENOMIC DNA]</scope>
    <source>
        <strain evidence="1 2">KIGAM211</strain>
    </source>
</reference>
<protein>
    <recommendedName>
        <fullName evidence="3">LicD family protein</fullName>
    </recommendedName>
</protein>
<organism evidence="1 2">
    <name type="scientific">Nocardioides luti</name>
    <dbReference type="NCBI Taxonomy" id="2761101"/>
    <lineage>
        <taxon>Bacteria</taxon>
        <taxon>Bacillati</taxon>
        <taxon>Actinomycetota</taxon>
        <taxon>Actinomycetes</taxon>
        <taxon>Propionibacteriales</taxon>
        <taxon>Nocardioidaceae</taxon>
        <taxon>Nocardioides</taxon>
    </lineage>
</organism>
<accession>A0A7X0VA48</accession>
<dbReference type="EMBL" id="JACKXE010000001">
    <property type="protein sequence ID" value="MBB6625723.1"/>
    <property type="molecule type" value="Genomic_DNA"/>
</dbReference>
<dbReference type="AlphaFoldDB" id="A0A7X0VA48"/>
<comment type="caution">
    <text evidence="1">The sequence shown here is derived from an EMBL/GenBank/DDBJ whole genome shotgun (WGS) entry which is preliminary data.</text>
</comment>
<evidence type="ECO:0008006" key="3">
    <source>
        <dbReference type="Google" id="ProtNLM"/>
    </source>
</evidence>
<keyword evidence="2" id="KW-1185">Reference proteome</keyword>
<gene>
    <name evidence="1" type="ORF">H5V45_00185</name>
</gene>
<sequence length="415" mass="45602">MTRAAGPRPRGVEHAALRRLPPPDEAGRVVVEGVLVLDGRWSAALTPQLLVDGNPVTAAWGLRSPAVAERFEGAGTSERARFRSAGLEVRGRVELAVVDAAGRRTVLATRVVGDPRVERVRARVARLADEDEQARDATTYATLRRTLSKVPDPDRDVRWVEARVLVDGLFRRHPKATHRRLEQLRAAHAAAGTETAFDDLWADLGRATRPHVLVRHGYRFPLSARDADEVWAEVARLGDRLAALGHPTFVNSGTLLGLVRDGRLIAHDDDVDLAVVLRGDSLPEVVRAWNDLKAQLADAGLLRTDPTGGSRTHCKLVSSDGLGVDVFPAWVIGGRAHVWPHTPGDVAATDLLPLAERLVHGSTVRLPRHPVPFLERNYGPGWSTSDPSFRFDWARARERFADFVAEIDRQDPRQA</sequence>
<dbReference type="RefSeq" id="WP_185251070.1">
    <property type="nucleotide sequence ID" value="NZ_JACKXE010000001.1"/>
</dbReference>